<dbReference type="Proteomes" id="UP000184330">
    <property type="component" value="Unassembled WGS sequence"/>
</dbReference>
<feature type="transmembrane region" description="Helical" evidence="7">
    <location>
        <begin position="80"/>
        <end position="98"/>
    </location>
</feature>
<keyword evidence="9" id="KW-1185">Reference proteome</keyword>
<name>A0A1L7XPA3_9HELO</name>
<feature type="transmembrane region" description="Helical" evidence="7">
    <location>
        <begin position="199"/>
        <end position="224"/>
    </location>
</feature>
<keyword evidence="3 7" id="KW-0812">Transmembrane</keyword>
<reference evidence="8 9" key="1">
    <citation type="submission" date="2016-03" db="EMBL/GenBank/DDBJ databases">
        <authorList>
            <person name="Ploux O."/>
        </authorList>
    </citation>
    <scope>NUCLEOTIDE SEQUENCE [LARGE SCALE GENOMIC DNA]</scope>
    <source>
        <strain evidence="8 9">UAMH 11012</strain>
    </source>
</reference>
<comment type="similarity">
    <text evidence="6">Belongs to the major facilitator superfamily. Allantoate permease family.</text>
</comment>
<dbReference type="InterPro" id="IPR011701">
    <property type="entry name" value="MFS"/>
</dbReference>
<evidence type="ECO:0000256" key="5">
    <source>
        <dbReference type="ARBA" id="ARBA00023136"/>
    </source>
</evidence>
<feature type="transmembrane region" description="Helical" evidence="7">
    <location>
        <begin position="335"/>
        <end position="354"/>
    </location>
</feature>
<dbReference type="EMBL" id="FJOG01000040">
    <property type="protein sequence ID" value="CZR66881.1"/>
    <property type="molecule type" value="Genomic_DNA"/>
</dbReference>
<evidence type="ECO:0000256" key="2">
    <source>
        <dbReference type="ARBA" id="ARBA00022448"/>
    </source>
</evidence>
<feature type="transmembrane region" description="Helical" evidence="7">
    <location>
        <begin position="392"/>
        <end position="414"/>
    </location>
</feature>
<keyword evidence="2" id="KW-0813">Transport</keyword>
<evidence type="ECO:0000256" key="7">
    <source>
        <dbReference type="SAM" id="Phobius"/>
    </source>
</evidence>
<dbReference type="FunFam" id="1.20.1250.20:FF:000065">
    <property type="entry name" value="Putative MFS pantothenate transporter"/>
    <property type="match status" value="1"/>
</dbReference>
<feature type="transmembrane region" description="Helical" evidence="7">
    <location>
        <begin position="268"/>
        <end position="287"/>
    </location>
</feature>
<feature type="transmembrane region" description="Helical" evidence="7">
    <location>
        <begin position="130"/>
        <end position="156"/>
    </location>
</feature>
<evidence type="ECO:0000313" key="8">
    <source>
        <dbReference type="EMBL" id="CZR66881.1"/>
    </source>
</evidence>
<dbReference type="Pfam" id="PF07690">
    <property type="entry name" value="MFS_1"/>
    <property type="match status" value="1"/>
</dbReference>
<feature type="transmembrane region" description="Helical" evidence="7">
    <location>
        <begin position="168"/>
        <end position="187"/>
    </location>
</feature>
<sequence length="494" mass="55744">MSESKEKRTVLGVFKDIFNWYPSEYPSEERNSEVPTLDSSPNSLPVFSKFLDQSNINNAYVSGMKEELKLYGNELNYFNVMYYTAYVVSQVPLLLLLSRPKLARWGLPILEVIWGVLTFCQSKVTNVNQLYALRFLVGVAEAPVFAGTHFILGSWYKRSELFKRAGTWFLCNALGTMFSGYLQAAAYTNLNGVGGLSGWRWLFIIDGIITIPIAFIGFTVFPGIPSSPKPFYFKNREIELARKRMRDNRTAPAGPITLDVFKRSAKRWHIWVFMLAYICMINCSYPSGYMSLWLKQEKFSVPMINKLPTVISGISVLSSWLGTTLAAIYPPWVIYAIPTIAGIFSSICMTVWNIPRGLKFVAWYAYGLQGCISPILYSVVNDILKDDAEERALVISSMMTAGYSTYIWVPLLLFPTVDAPQWKKGWPTGIAFYSALFGLFVLSLVWHRRDERRKGETTQINEVESLESGEEGFVGKGDGGKDTAIAVSDISRKN</sequence>
<dbReference type="SUPFAM" id="SSF103473">
    <property type="entry name" value="MFS general substrate transporter"/>
    <property type="match status" value="1"/>
</dbReference>
<dbReference type="OrthoDB" id="3639251at2759"/>
<evidence type="ECO:0000256" key="3">
    <source>
        <dbReference type="ARBA" id="ARBA00022692"/>
    </source>
</evidence>
<dbReference type="GO" id="GO:0016020">
    <property type="term" value="C:membrane"/>
    <property type="evidence" value="ECO:0007669"/>
    <property type="project" value="UniProtKB-SubCell"/>
</dbReference>
<feature type="transmembrane region" description="Helical" evidence="7">
    <location>
        <begin position="426"/>
        <end position="446"/>
    </location>
</feature>
<dbReference type="PANTHER" id="PTHR43791">
    <property type="entry name" value="PERMEASE-RELATED"/>
    <property type="match status" value="1"/>
</dbReference>
<comment type="subcellular location">
    <subcellularLocation>
        <location evidence="1">Membrane</location>
        <topology evidence="1">Multi-pass membrane protein</topology>
    </subcellularLocation>
</comment>
<feature type="transmembrane region" description="Helical" evidence="7">
    <location>
        <begin position="360"/>
        <end position="380"/>
    </location>
</feature>
<dbReference type="Gene3D" id="1.20.1250.20">
    <property type="entry name" value="MFS general substrate transporter like domains"/>
    <property type="match status" value="2"/>
</dbReference>
<evidence type="ECO:0000256" key="4">
    <source>
        <dbReference type="ARBA" id="ARBA00022989"/>
    </source>
</evidence>
<keyword evidence="5 7" id="KW-0472">Membrane</keyword>
<evidence type="ECO:0000256" key="6">
    <source>
        <dbReference type="ARBA" id="ARBA00037968"/>
    </source>
</evidence>
<evidence type="ECO:0000313" key="9">
    <source>
        <dbReference type="Proteomes" id="UP000184330"/>
    </source>
</evidence>
<organism evidence="8 9">
    <name type="scientific">Phialocephala subalpina</name>
    <dbReference type="NCBI Taxonomy" id="576137"/>
    <lineage>
        <taxon>Eukaryota</taxon>
        <taxon>Fungi</taxon>
        <taxon>Dikarya</taxon>
        <taxon>Ascomycota</taxon>
        <taxon>Pezizomycotina</taxon>
        <taxon>Leotiomycetes</taxon>
        <taxon>Helotiales</taxon>
        <taxon>Mollisiaceae</taxon>
        <taxon>Phialocephala</taxon>
        <taxon>Phialocephala fortinii species complex</taxon>
    </lineage>
</organism>
<dbReference type="InterPro" id="IPR036259">
    <property type="entry name" value="MFS_trans_sf"/>
</dbReference>
<dbReference type="PANTHER" id="PTHR43791:SF28">
    <property type="entry name" value="MAJOR FACILITATOR SUPERFAMILY (MFS) PROFILE DOMAIN-CONTAINING PROTEIN"/>
    <property type="match status" value="1"/>
</dbReference>
<keyword evidence="4 7" id="KW-1133">Transmembrane helix</keyword>
<accession>A0A1L7XPA3</accession>
<evidence type="ECO:0000256" key="1">
    <source>
        <dbReference type="ARBA" id="ARBA00004141"/>
    </source>
</evidence>
<dbReference type="GO" id="GO:0022857">
    <property type="term" value="F:transmembrane transporter activity"/>
    <property type="evidence" value="ECO:0007669"/>
    <property type="project" value="InterPro"/>
</dbReference>
<feature type="transmembrane region" description="Helical" evidence="7">
    <location>
        <begin position="307"/>
        <end position="328"/>
    </location>
</feature>
<protein>
    <submittedName>
        <fullName evidence="8">Related to transporter protein</fullName>
    </submittedName>
</protein>
<proteinExistence type="inferred from homology"/>
<gene>
    <name evidence="8" type="ORF">PAC_16782</name>
</gene>
<dbReference type="AlphaFoldDB" id="A0A1L7XPA3"/>